<dbReference type="Pfam" id="PF13603">
    <property type="entry name" value="tRNA-synt_1_2"/>
    <property type="match status" value="1"/>
</dbReference>
<dbReference type="AlphaFoldDB" id="A0A4D6YEK1"/>
<dbReference type="Gene3D" id="3.10.20.590">
    <property type="match status" value="1"/>
</dbReference>
<dbReference type="GO" id="GO:0006429">
    <property type="term" value="P:leucyl-tRNA aminoacylation"/>
    <property type="evidence" value="ECO:0007669"/>
    <property type="project" value="UniProtKB-UniRule"/>
</dbReference>
<keyword evidence="2 9" id="KW-0963">Cytoplasm</keyword>
<dbReference type="InterPro" id="IPR009080">
    <property type="entry name" value="tRNAsynth_Ia_anticodon-bd"/>
</dbReference>
<keyword evidence="7 9" id="KW-0030">Aminoacyl-tRNA synthetase</keyword>
<dbReference type="InterPro" id="IPR014729">
    <property type="entry name" value="Rossmann-like_a/b/a_fold"/>
</dbReference>
<evidence type="ECO:0000256" key="9">
    <source>
        <dbReference type="HAMAP-Rule" id="MF_00049"/>
    </source>
</evidence>
<evidence type="ECO:0000313" key="15">
    <source>
        <dbReference type="EMBL" id="QCI26433.1"/>
    </source>
</evidence>
<dbReference type="EC" id="6.1.1.4" evidence="9"/>
<dbReference type="GO" id="GO:0004823">
    <property type="term" value="F:leucine-tRNA ligase activity"/>
    <property type="evidence" value="ECO:0007669"/>
    <property type="project" value="UniProtKB-UniRule"/>
</dbReference>
<dbReference type="SUPFAM" id="SSF52374">
    <property type="entry name" value="Nucleotidylyl transferase"/>
    <property type="match status" value="1"/>
</dbReference>
<feature type="binding site" evidence="9">
    <location>
        <position position="622"/>
    </location>
    <ligand>
        <name>ATP</name>
        <dbReference type="ChEBI" id="CHEBI:30616"/>
    </ligand>
</feature>
<evidence type="ECO:0000256" key="10">
    <source>
        <dbReference type="RuleBase" id="RU363035"/>
    </source>
</evidence>
<gene>
    <name evidence="9 15" type="primary">leuS</name>
    <name evidence="15" type="ORF">D9V79_01345</name>
</gene>
<comment type="similarity">
    <text evidence="1 9 10">Belongs to the class-I aminoacyl-tRNA synthetase family.</text>
</comment>
<feature type="short sequence motif" description="'HIGH' region" evidence="9">
    <location>
        <begin position="42"/>
        <end position="52"/>
    </location>
</feature>
<keyword evidence="16" id="KW-1185">Reference proteome</keyword>
<organism evidence="15 16">
    <name type="scientific">Buchnera aphidicola</name>
    <name type="common">Stegophylla sp.</name>
    <dbReference type="NCBI Taxonomy" id="2315800"/>
    <lineage>
        <taxon>Bacteria</taxon>
        <taxon>Pseudomonadati</taxon>
        <taxon>Pseudomonadota</taxon>
        <taxon>Gammaproteobacteria</taxon>
        <taxon>Enterobacterales</taxon>
        <taxon>Erwiniaceae</taxon>
        <taxon>Buchnera</taxon>
    </lineage>
</organism>
<dbReference type="CDD" id="cd00812">
    <property type="entry name" value="LeuRS_core"/>
    <property type="match status" value="1"/>
</dbReference>
<dbReference type="GO" id="GO:0005524">
    <property type="term" value="F:ATP binding"/>
    <property type="evidence" value="ECO:0007669"/>
    <property type="project" value="UniProtKB-UniRule"/>
</dbReference>
<reference evidence="15 16" key="1">
    <citation type="submission" date="2018-10" db="EMBL/GenBank/DDBJ databases">
        <title>Comparative functional genomics of the obligate endosymbiont Buchnera aphidicola.</title>
        <authorList>
            <person name="Chong R.A."/>
        </authorList>
    </citation>
    <scope>NUCLEOTIDE SEQUENCE [LARGE SCALE GENOMIC DNA]</scope>
    <source>
        <strain evidence="15 16">Ssp</strain>
    </source>
</reference>
<dbReference type="Gene3D" id="3.40.50.620">
    <property type="entry name" value="HUPs"/>
    <property type="match status" value="2"/>
</dbReference>
<keyword evidence="4 9" id="KW-0547">Nucleotide-binding</keyword>
<evidence type="ECO:0000259" key="12">
    <source>
        <dbReference type="Pfam" id="PF08264"/>
    </source>
</evidence>
<evidence type="ECO:0000256" key="6">
    <source>
        <dbReference type="ARBA" id="ARBA00022917"/>
    </source>
</evidence>
<comment type="subcellular location">
    <subcellularLocation>
        <location evidence="9">Cytoplasm</location>
    </subcellularLocation>
</comment>
<evidence type="ECO:0000256" key="4">
    <source>
        <dbReference type="ARBA" id="ARBA00022741"/>
    </source>
</evidence>
<evidence type="ECO:0000256" key="8">
    <source>
        <dbReference type="ARBA" id="ARBA00047469"/>
    </source>
</evidence>
<dbReference type="PANTHER" id="PTHR43740:SF2">
    <property type="entry name" value="LEUCINE--TRNA LIGASE, MITOCHONDRIAL"/>
    <property type="match status" value="1"/>
</dbReference>
<dbReference type="Pfam" id="PF08264">
    <property type="entry name" value="Anticodon_1"/>
    <property type="match status" value="1"/>
</dbReference>
<keyword evidence="5 9" id="KW-0067">ATP-binding</keyword>
<dbReference type="CDD" id="cd07958">
    <property type="entry name" value="Anticodon_Ia_Leu_BEm"/>
    <property type="match status" value="1"/>
</dbReference>
<dbReference type="SUPFAM" id="SSF50677">
    <property type="entry name" value="ValRS/IleRS/LeuRS editing domain"/>
    <property type="match status" value="1"/>
</dbReference>
<dbReference type="Gene3D" id="1.10.730.10">
    <property type="entry name" value="Isoleucyl-tRNA Synthetase, Domain 1"/>
    <property type="match status" value="1"/>
</dbReference>
<feature type="domain" description="Methionyl/Leucyl tRNA synthetase" evidence="13">
    <location>
        <begin position="39"/>
        <end position="181"/>
    </location>
</feature>
<dbReference type="Pfam" id="PF09334">
    <property type="entry name" value="tRNA-synt_1g"/>
    <property type="match status" value="1"/>
</dbReference>
<feature type="domain" description="Methionyl/Valyl/Leucyl/Isoleucyl-tRNA synthetase anticodon-binding" evidence="12">
    <location>
        <begin position="699"/>
        <end position="824"/>
    </location>
</feature>
<dbReference type="RefSeq" id="WP_158351935.1">
    <property type="nucleotide sequence ID" value="NZ_CP032998.1"/>
</dbReference>
<sequence length="864" mass="103438">MKKKYIPEIIESYVQKYWDKHKTFQVQKNIKKKKYYCLSMLPYPSGRLHMGHVRNYTISDVIARHQRMLGKNVLHPIGWDAFGLPAEEAAIKNNTIPSKWTYKNIKFMKKQLKKLGFSYDWNREITTCDPKYYRWEQWFFNKLYEKNLVYKKKSLVNWCPYDKTVLANEQVNNGKCWRCQSNIIFKFIPQWFIKITKYAEKLLQDLNLLKKWPKKVIKMQKNWIGKSNGFEINFNIHNKNKKIKIYTTQLEKIMGMTYVSISPYHPLAITESKKNHKIKKFITKICYKNKIFNKNIHAKILGIKIKKNVLHPITKQIIPIWITNHLILENNINITISIPAHNKYDWKFAVKYRIDIKNVISSKNPNILHQKNTYKNLNTEFLSNSNQFNGLNNQIGSKKIFDTLHKNNIIKKKKKYKLQDWSISRQRYWGTPIPMVRKKNGTIVPISNNQLPITPPKINNMQELKNIDNIYKKWSKTKINNQSVIREIDTFDTFMESSWYYIRYTNPHYHKGMTCKNDSQYWLPVDQYIGGIEHATMHLIYFRFYHKLLYDFNLVTSKEPVIQLLCQGMVLNHAFYHINDKGQKIWMDPNTIKYKKDTKGNIKKIISNNHKIIYSGMIKMSKSKNNGIEPELIIQKYGADTIRLFIMFSAPVDSELEWNESGVQGMYRFLQKLWDITYMYRKNIKKNQHNKIQNQNIEKKLQSELNITIFEVSYDIKYRQSFHTAISKIIKFTNSIFHLFIKNQINHDLMKNILNTIIKMLYPFTPHFSFILWKKLKNKNTIDYVPWPKYNLKFIQEKYNNIIIQINGKKKEIITVQHNTSQEKILKIIKKINKIKIILQKYIIIKIIFIENKLINLIVQNKND</sequence>
<dbReference type="FunFam" id="3.40.50.620:FF:000003">
    <property type="entry name" value="Leucine--tRNA ligase"/>
    <property type="match status" value="1"/>
</dbReference>
<dbReference type="InterPro" id="IPR025709">
    <property type="entry name" value="Leu_tRNA-synth_edit"/>
</dbReference>
<comment type="catalytic activity">
    <reaction evidence="8 9">
        <text>tRNA(Leu) + L-leucine + ATP = L-leucyl-tRNA(Leu) + AMP + diphosphate</text>
        <dbReference type="Rhea" id="RHEA:11688"/>
        <dbReference type="Rhea" id="RHEA-COMP:9613"/>
        <dbReference type="Rhea" id="RHEA-COMP:9622"/>
        <dbReference type="ChEBI" id="CHEBI:30616"/>
        <dbReference type="ChEBI" id="CHEBI:33019"/>
        <dbReference type="ChEBI" id="CHEBI:57427"/>
        <dbReference type="ChEBI" id="CHEBI:78442"/>
        <dbReference type="ChEBI" id="CHEBI:78494"/>
        <dbReference type="ChEBI" id="CHEBI:456215"/>
        <dbReference type="EC" id="6.1.1.4"/>
    </reaction>
</comment>
<dbReference type="SUPFAM" id="SSF47323">
    <property type="entry name" value="Anticodon-binding domain of a subclass of class I aminoacyl-tRNA synthetases"/>
    <property type="match status" value="1"/>
</dbReference>
<dbReference type="Gene3D" id="2.20.28.290">
    <property type="match status" value="1"/>
</dbReference>
<dbReference type="PRINTS" id="PR00985">
    <property type="entry name" value="TRNASYNTHLEU"/>
</dbReference>
<evidence type="ECO:0000256" key="1">
    <source>
        <dbReference type="ARBA" id="ARBA00005594"/>
    </source>
</evidence>
<evidence type="ECO:0000256" key="2">
    <source>
        <dbReference type="ARBA" id="ARBA00022490"/>
    </source>
</evidence>
<feature type="short sequence motif" description="'KMSKS' region" evidence="9">
    <location>
        <begin position="619"/>
        <end position="623"/>
    </location>
</feature>
<feature type="domain" description="Aminoacyl-tRNA synthetase class Ia" evidence="11">
    <location>
        <begin position="417"/>
        <end position="573"/>
    </location>
</feature>
<dbReference type="FunFam" id="1.10.730.10:FF:000002">
    <property type="entry name" value="Leucine--tRNA ligase"/>
    <property type="match status" value="1"/>
</dbReference>
<proteinExistence type="inferred from homology"/>
<evidence type="ECO:0000259" key="14">
    <source>
        <dbReference type="Pfam" id="PF13603"/>
    </source>
</evidence>
<dbReference type="PANTHER" id="PTHR43740">
    <property type="entry name" value="LEUCYL-TRNA SYNTHETASE"/>
    <property type="match status" value="1"/>
</dbReference>
<evidence type="ECO:0000259" key="11">
    <source>
        <dbReference type="Pfam" id="PF00133"/>
    </source>
</evidence>
<keyword evidence="3 9" id="KW-0436">Ligase</keyword>
<keyword evidence="6 9" id="KW-0648">Protein biosynthesis</keyword>
<evidence type="ECO:0000256" key="5">
    <source>
        <dbReference type="ARBA" id="ARBA00022840"/>
    </source>
</evidence>
<dbReference type="Pfam" id="PF00133">
    <property type="entry name" value="tRNA-synt_1"/>
    <property type="match status" value="2"/>
</dbReference>
<dbReference type="GO" id="GO:0005829">
    <property type="term" value="C:cytosol"/>
    <property type="evidence" value="ECO:0007669"/>
    <property type="project" value="TreeGrafter"/>
</dbReference>
<dbReference type="EMBL" id="CP032998">
    <property type="protein sequence ID" value="QCI26433.1"/>
    <property type="molecule type" value="Genomic_DNA"/>
</dbReference>
<dbReference type="InterPro" id="IPR015413">
    <property type="entry name" value="Methionyl/Leucyl_tRNA_Synth"/>
</dbReference>
<name>A0A4D6YEK1_9GAMM</name>
<evidence type="ECO:0000256" key="3">
    <source>
        <dbReference type="ARBA" id="ARBA00022598"/>
    </source>
</evidence>
<dbReference type="InterPro" id="IPR002302">
    <property type="entry name" value="Leu-tRNA-ligase"/>
</dbReference>
<dbReference type="OrthoDB" id="9810365at2"/>
<dbReference type="InterPro" id="IPR009008">
    <property type="entry name" value="Val/Leu/Ile-tRNA-synth_edit"/>
</dbReference>
<protein>
    <recommendedName>
        <fullName evidence="9">Leucine--tRNA ligase</fullName>
        <ecNumber evidence="9">6.1.1.4</ecNumber>
    </recommendedName>
    <alternativeName>
        <fullName evidence="9">Leucyl-tRNA synthetase</fullName>
        <shortName evidence="9">LeuRS</shortName>
    </alternativeName>
</protein>
<evidence type="ECO:0000259" key="13">
    <source>
        <dbReference type="Pfam" id="PF09334"/>
    </source>
</evidence>
<evidence type="ECO:0000256" key="7">
    <source>
        <dbReference type="ARBA" id="ARBA00023146"/>
    </source>
</evidence>
<dbReference type="InterPro" id="IPR013155">
    <property type="entry name" value="M/V/L/I-tRNA-synth_anticd-bd"/>
</dbReference>
<dbReference type="GO" id="GO:0002161">
    <property type="term" value="F:aminoacyl-tRNA deacylase activity"/>
    <property type="evidence" value="ECO:0007669"/>
    <property type="project" value="InterPro"/>
</dbReference>
<evidence type="ECO:0000313" key="16">
    <source>
        <dbReference type="Proteomes" id="UP000298636"/>
    </source>
</evidence>
<dbReference type="NCBIfam" id="TIGR00396">
    <property type="entry name" value="leuS_bact"/>
    <property type="match status" value="1"/>
</dbReference>
<dbReference type="Proteomes" id="UP000298636">
    <property type="component" value="Chromosome"/>
</dbReference>
<feature type="domain" description="Aminoacyl-tRNA synthetase class Ia" evidence="11">
    <location>
        <begin position="619"/>
        <end position="658"/>
    </location>
</feature>
<dbReference type="InterPro" id="IPR002300">
    <property type="entry name" value="aa-tRNA-synth_Ia"/>
</dbReference>
<dbReference type="InterPro" id="IPR001412">
    <property type="entry name" value="aa-tRNA-synth_I_CS"/>
</dbReference>
<accession>A0A4D6YEK1</accession>
<dbReference type="HAMAP" id="MF_00049_B">
    <property type="entry name" value="Leu_tRNA_synth_B"/>
    <property type="match status" value="1"/>
</dbReference>
<dbReference type="PROSITE" id="PS00178">
    <property type="entry name" value="AA_TRNA_LIGASE_I"/>
    <property type="match status" value="1"/>
</dbReference>
<feature type="domain" description="Leucyl-tRNA synthetase editing" evidence="14">
    <location>
        <begin position="221"/>
        <end position="404"/>
    </location>
</feature>